<name>A0ACC3DC87_9PEZI</name>
<organism evidence="1 2">
    <name type="scientific">Coniosporium uncinatum</name>
    <dbReference type="NCBI Taxonomy" id="93489"/>
    <lineage>
        <taxon>Eukaryota</taxon>
        <taxon>Fungi</taxon>
        <taxon>Dikarya</taxon>
        <taxon>Ascomycota</taxon>
        <taxon>Pezizomycotina</taxon>
        <taxon>Dothideomycetes</taxon>
        <taxon>Dothideomycetes incertae sedis</taxon>
        <taxon>Coniosporium</taxon>
    </lineage>
</organism>
<comment type="caution">
    <text evidence="1">The sequence shown here is derived from an EMBL/GenBank/DDBJ whole genome shotgun (WGS) entry which is preliminary data.</text>
</comment>
<evidence type="ECO:0000313" key="1">
    <source>
        <dbReference type="EMBL" id="KAK3065001.1"/>
    </source>
</evidence>
<sequence length="262" mass="27559">MSSHSDLQHEKTGTEHNDGQALGRQMTLQLSPDQYEKLFFQPTPARGDLAKRFGNPTFLGVMGFLIPFTTTVLCLLDFRGASANSLNGISGTYYFLGGIAMNLAGVGEFILGNNAAHGIVASYGTAADPAAGAAALAFASGQGMYNVVMTLISFVFFIAGMRSNVPFALALFCLIFLFSFLAAADFALPHAATAAEAEHVVYLIKIAGGFGLVTSIMGWYLAIELACASTGIPFPLPSFDLSSKLFVGTKAAAIERGTTEVV</sequence>
<accession>A0ACC3DC87</accession>
<evidence type="ECO:0000313" key="2">
    <source>
        <dbReference type="Proteomes" id="UP001186974"/>
    </source>
</evidence>
<dbReference type="EMBL" id="JAWDJW010006378">
    <property type="protein sequence ID" value="KAK3065001.1"/>
    <property type="molecule type" value="Genomic_DNA"/>
</dbReference>
<gene>
    <name evidence="1" type="ORF">LTS18_014076</name>
</gene>
<keyword evidence="2" id="KW-1185">Reference proteome</keyword>
<proteinExistence type="predicted"/>
<reference evidence="1" key="1">
    <citation type="submission" date="2024-09" db="EMBL/GenBank/DDBJ databases">
        <title>Black Yeasts Isolated from many extreme environments.</title>
        <authorList>
            <person name="Coleine C."/>
            <person name="Stajich J.E."/>
            <person name="Selbmann L."/>
        </authorList>
    </citation>
    <scope>NUCLEOTIDE SEQUENCE</scope>
    <source>
        <strain evidence="1">CCFEE 5737</strain>
    </source>
</reference>
<dbReference type="Proteomes" id="UP001186974">
    <property type="component" value="Unassembled WGS sequence"/>
</dbReference>
<protein>
    <submittedName>
        <fullName evidence="1">Uncharacterized protein</fullName>
    </submittedName>
</protein>